<dbReference type="SMART" id="SM00382">
    <property type="entry name" value="AAA"/>
    <property type="match status" value="1"/>
</dbReference>
<dbReference type="InterPro" id="IPR040582">
    <property type="entry name" value="OB_MalK-like"/>
</dbReference>
<dbReference type="GO" id="GO:0005524">
    <property type="term" value="F:ATP binding"/>
    <property type="evidence" value="ECO:0007669"/>
    <property type="project" value="UniProtKB-KW"/>
</dbReference>
<accession>W6AGT1</accession>
<dbReference type="PANTHER" id="PTHR43875:SF1">
    <property type="entry name" value="OSMOPROTECTIVE COMPOUNDS UPTAKE ATP-BINDING PROTEIN GGTA"/>
    <property type="match status" value="1"/>
</dbReference>
<evidence type="ECO:0000256" key="4">
    <source>
        <dbReference type="SAM" id="Coils"/>
    </source>
</evidence>
<sequence>MSIKLRNVTIDYGNFIAVDNLSIDIKSGELVSILGPSGCGKSTTLNAIAGLIQITSGQILFDGIDVTHKSTQKRNIGLVFQNYALYPHLNVFQNIAFPLYQSNDFRRSVKIKNNDLKLNRLIFDNSLNNKNIFNQLSKQNISFNNYLSEIEDQLSDVENIFITKANTYITDFIKQIYISDKYEVFKNKQTSYLFDKMKVIFWEQYLEVFNQIKTLLTQKNEVLVSSEIKHKENIISIMKKILSNLEYKIILKIKNNIKLFSDSLKLHISSIRKEIKLAQKNAKKMNEEFSFELDDEQFNSKMQEFEINSQKIMDEINNEIEKTISKNISIKIDDLIKQFQNIYSQPIKSEQTFNEEETFEFKKAHQLTSFKKELRAAVMEVATKVEIQDQLHKKPSELSGGQQQRVAIARSVVKKPKILLLDEPLSNLDAKLRVSTREWIKRFQQETKITTVFVTHDQEEALSISDKIFVMSKGLLQQGDVPINIYEKPNNIFVANFIGTPTMNFLKATTSSDGSISFGNTILTKKSSHKNKEIVIGIRPEHLKIAQDNLNNKFLSKDLMSGKVVNFELLGKSNFVKLDFDNSELGIIYDSHIKKEIDYNEEIKFNILENNLFIFDTESHTLLEVI</sequence>
<gene>
    <name evidence="6" type="primary">ugpC</name>
    <name evidence="6" type="ORF">SCULI_v1c05580</name>
</gene>
<dbReference type="KEGG" id="scq:SCULI_v1c05580"/>
<feature type="domain" description="ABC transporter" evidence="5">
    <location>
        <begin position="3"/>
        <end position="498"/>
    </location>
</feature>
<dbReference type="OrthoDB" id="9784450at2"/>
<dbReference type="STRING" id="1276246.SCULI_v1c05580"/>
<organism evidence="6 7">
    <name type="scientific">Spiroplasma culicicola AES-1</name>
    <dbReference type="NCBI Taxonomy" id="1276246"/>
    <lineage>
        <taxon>Bacteria</taxon>
        <taxon>Bacillati</taxon>
        <taxon>Mycoplasmatota</taxon>
        <taxon>Mollicutes</taxon>
        <taxon>Entomoplasmatales</taxon>
        <taxon>Spiroplasmataceae</taxon>
        <taxon>Spiroplasma</taxon>
    </lineage>
</organism>
<dbReference type="RefSeq" id="WP_025363135.1">
    <property type="nucleotide sequence ID" value="NZ_CP006681.1"/>
</dbReference>
<evidence type="ECO:0000313" key="7">
    <source>
        <dbReference type="Proteomes" id="UP000019267"/>
    </source>
</evidence>
<dbReference type="PROSITE" id="PS50893">
    <property type="entry name" value="ABC_TRANSPORTER_2"/>
    <property type="match status" value="1"/>
</dbReference>
<dbReference type="EMBL" id="CP006681">
    <property type="protein sequence ID" value="AHI52899.1"/>
    <property type="molecule type" value="Genomic_DNA"/>
</dbReference>
<feature type="coiled-coil region" evidence="4">
    <location>
        <begin position="268"/>
        <end position="322"/>
    </location>
</feature>
<dbReference type="Gene3D" id="2.40.50.140">
    <property type="entry name" value="Nucleic acid-binding proteins"/>
    <property type="match status" value="1"/>
</dbReference>
<keyword evidence="3 6" id="KW-0067">ATP-binding</keyword>
<dbReference type="AlphaFoldDB" id="W6AGT1"/>
<keyword evidence="7" id="KW-1185">Reference proteome</keyword>
<dbReference type="SUPFAM" id="SSF50331">
    <property type="entry name" value="MOP-like"/>
    <property type="match status" value="1"/>
</dbReference>
<dbReference type="PANTHER" id="PTHR43875">
    <property type="entry name" value="MALTODEXTRIN IMPORT ATP-BINDING PROTEIN MSMX"/>
    <property type="match status" value="1"/>
</dbReference>
<dbReference type="GO" id="GO:0016887">
    <property type="term" value="F:ATP hydrolysis activity"/>
    <property type="evidence" value="ECO:0007669"/>
    <property type="project" value="InterPro"/>
</dbReference>
<proteinExistence type="predicted"/>
<dbReference type="eggNOG" id="COG3842">
    <property type="taxonomic scope" value="Bacteria"/>
</dbReference>
<dbReference type="PROSITE" id="PS00211">
    <property type="entry name" value="ABC_TRANSPORTER_1"/>
    <property type="match status" value="1"/>
</dbReference>
<dbReference type="InterPro" id="IPR012340">
    <property type="entry name" value="NA-bd_OB-fold"/>
</dbReference>
<dbReference type="InterPro" id="IPR008995">
    <property type="entry name" value="Mo/tungstate-bd_C_term_dom"/>
</dbReference>
<dbReference type="InterPro" id="IPR047641">
    <property type="entry name" value="ABC_transpr_MalK/UgpC-like"/>
</dbReference>
<evidence type="ECO:0000313" key="6">
    <source>
        <dbReference type="EMBL" id="AHI52899.1"/>
    </source>
</evidence>
<evidence type="ECO:0000256" key="2">
    <source>
        <dbReference type="ARBA" id="ARBA00022741"/>
    </source>
</evidence>
<reference evidence="6 7" key="1">
    <citation type="journal article" date="2014" name="Genome Biol. Evol.">
        <title>Molecular evolution of the substrate utilization strategies and putative virulence factors in mosquito-associated Spiroplasma species.</title>
        <authorList>
            <person name="Chang T.H."/>
            <person name="Lo W.S."/>
            <person name="Ku C."/>
            <person name="Chen L.L."/>
            <person name="Kuo C.H."/>
        </authorList>
    </citation>
    <scope>NUCLEOTIDE SEQUENCE [LARGE SCALE GENOMIC DNA]</scope>
    <source>
        <strain evidence="6">AES-1</strain>
    </source>
</reference>
<dbReference type="Pfam" id="PF00005">
    <property type="entry name" value="ABC_tran"/>
    <property type="match status" value="2"/>
</dbReference>
<keyword evidence="2" id="KW-0547">Nucleotide-binding</keyword>
<protein>
    <submittedName>
        <fullName evidence="6">sn-glycerol-3-phosphate ABC transporter ATP-binding protein</fullName>
    </submittedName>
</protein>
<dbReference type="InterPro" id="IPR017871">
    <property type="entry name" value="ABC_transporter-like_CS"/>
</dbReference>
<dbReference type="SUPFAM" id="SSF52540">
    <property type="entry name" value="P-loop containing nucleoside triphosphate hydrolases"/>
    <property type="match status" value="1"/>
</dbReference>
<keyword evidence="4" id="KW-0175">Coiled coil</keyword>
<dbReference type="PATRIC" id="fig|1276246.3.peg.556"/>
<evidence type="ECO:0000256" key="3">
    <source>
        <dbReference type="ARBA" id="ARBA00022840"/>
    </source>
</evidence>
<dbReference type="InterPro" id="IPR003439">
    <property type="entry name" value="ABC_transporter-like_ATP-bd"/>
</dbReference>
<dbReference type="InterPro" id="IPR003593">
    <property type="entry name" value="AAA+_ATPase"/>
</dbReference>
<dbReference type="GO" id="GO:0055052">
    <property type="term" value="C:ATP-binding cassette (ABC) transporter complex, substrate-binding subunit-containing"/>
    <property type="evidence" value="ECO:0007669"/>
    <property type="project" value="TreeGrafter"/>
</dbReference>
<dbReference type="Pfam" id="PF17912">
    <property type="entry name" value="OB_MalK"/>
    <property type="match status" value="1"/>
</dbReference>
<dbReference type="HOGENOM" id="CLU_000604_72_2_14"/>
<dbReference type="InterPro" id="IPR027417">
    <property type="entry name" value="P-loop_NTPase"/>
</dbReference>
<dbReference type="Proteomes" id="UP000019267">
    <property type="component" value="Chromosome"/>
</dbReference>
<name>W6AGT1_9MOLU</name>
<evidence type="ECO:0000259" key="5">
    <source>
        <dbReference type="PROSITE" id="PS50893"/>
    </source>
</evidence>
<evidence type="ECO:0000256" key="1">
    <source>
        <dbReference type="ARBA" id="ARBA00022448"/>
    </source>
</evidence>
<dbReference type="Gene3D" id="2.40.50.100">
    <property type="match status" value="1"/>
</dbReference>
<keyword evidence="1" id="KW-0813">Transport</keyword>
<dbReference type="Gene3D" id="3.40.50.300">
    <property type="entry name" value="P-loop containing nucleotide triphosphate hydrolases"/>
    <property type="match status" value="2"/>
</dbReference>